<dbReference type="OrthoDB" id="383593at2759"/>
<evidence type="ECO:0000256" key="1">
    <source>
        <dbReference type="SAM" id="MobiDB-lite"/>
    </source>
</evidence>
<proteinExistence type="predicted"/>
<dbReference type="VEuPathDB" id="PlasmoDB:POWCR01_090046300"/>
<feature type="region of interest" description="Disordered" evidence="1">
    <location>
        <begin position="417"/>
        <end position="480"/>
    </location>
</feature>
<sequence length="717" mass="82247">MKFSKPIKKSSLSNFTCTSEEIAKKEKKDMYRSELNHIGNIMDSICHIKKKITSPGLTHKTEKCTYSRNKQKEVKAKGKYLQSQLENKKKKEIETKGNLQRILNRKKGKHDSTMYSSTGINENRMDFLKMSNTQNVYTNTNQGNIPQTGNFSSCSMEKDTINSFLETKCILKKINGDIKEINIKDINTTLPNYIPYRKKEDTNISAIFKTGEKFTSAHNTTLEVLTNLPTVYEEVHMDWQLVQKCKEASFSRNASINNSHHSDKALSKIKLSVERSVTGSTGLLCGECYNWQDKDAQRRAKAARGCPHKLSRSFSCNIVNCNTPSKGVEQINRAVSQKLIVCNAEKVYNTPVGEAKFRGFENEMIKFESVQDSLKFHSSEVKHIKSVVSPDINSIKENLTPMVLKHSKNMILSKLRSLNSKRAGSSRHGENSPEGCMPENATRSPRWNFSKRKNNMHKPSYRIPHIDKHSDDKEENKNTSYNNNLLPYSYRGVLNDYKKEIHEKTKLQLVHSDQDLTVEKILAEKPRVKSIEKKKYIERINEYRVIYKSDDFVSIYKKEDNRTIGEQCFDVSSLLCKPGYVGNYLCESNSTFNDSNVRENQKVMGTLQDDEYDREHANDNAWCVGKKCDRLTYGDIYTMKENTATNEPHAFVEGEQLNTTDDLEKDDKILYHLAKAINSSPTLNVDLQYIMIFNDMLQKQKSTNDEEELLPVSANTI</sequence>
<dbReference type="VEuPathDB" id="PlasmoDB:PocGH01_09051100"/>
<dbReference type="AlphaFoldDB" id="A0A1C3KT49"/>
<feature type="compositionally biased region" description="Basic residues" evidence="1">
    <location>
        <begin position="449"/>
        <end position="460"/>
    </location>
</feature>
<feature type="compositionally biased region" description="Basic and acidic residues" evidence="1">
    <location>
        <begin position="464"/>
        <end position="477"/>
    </location>
</feature>
<protein>
    <submittedName>
        <fullName evidence="2">Uncharacterized protein</fullName>
    </submittedName>
</protein>
<gene>
    <name evidence="2" type="primary">PowCR01_090046300</name>
    <name evidence="2" type="ORF">POWCR01_090046300</name>
</gene>
<evidence type="ECO:0000313" key="3">
    <source>
        <dbReference type="Proteomes" id="UP000243200"/>
    </source>
</evidence>
<accession>A0A1C3KT49</accession>
<dbReference type="Proteomes" id="UP000243200">
    <property type="component" value="Chromosome 9"/>
</dbReference>
<dbReference type="EMBL" id="LT594513">
    <property type="protein sequence ID" value="SBT77326.1"/>
    <property type="molecule type" value="Genomic_DNA"/>
</dbReference>
<organism evidence="2 3">
    <name type="scientific">Plasmodium ovale</name>
    <name type="common">malaria parasite P. ovale</name>
    <dbReference type="NCBI Taxonomy" id="36330"/>
    <lineage>
        <taxon>Eukaryota</taxon>
        <taxon>Sar</taxon>
        <taxon>Alveolata</taxon>
        <taxon>Apicomplexa</taxon>
        <taxon>Aconoidasida</taxon>
        <taxon>Haemosporida</taxon>
        <taxon>Plasmodiidae</taxon>
        <taxon>Plasmodium</taxon>
        <taxon>Plasmodium (Plasmodium)</taxon>
    </lineage>
</organism>
<reference evidence="2 3" key="1">
    <citation type="submission" date="2016-06" db="EMBL/GenBank/DDBJ databases">
        <authorList>
            <consortium name="Pathogen Informatics"/>
        </authorList>
    </citation>
    <scope>NUCLEOTIDE SEQUENCE [LARGE SCALE GENOMIC DNA]</scope>
    <source>
        <strain evidence="2">PowCR01</strain>
    </source>
</reference>
<evidence type="ECO:0000313" key="2">
    <source>
        <dbReference type="EMBL" id="SBT77326.1"/>
    </source>
</evidence>
<name>A0A1C3KT49_PLAOA</name>